<dbReference type="RefSeq" id="XP_040724773.1">
    <property type="nucleotide sequence ID" value="XM_040872254.1"/>
</dbReference>
<name>A0A1Y2FCQ0_PROLT</name>
<comment type="caution">
    <text evidence="2">The sequence shown here is derived from an EMBL/GenBank/DDBJ whole genome shotgun (WGS) entry which is preliminary data.</text>
</comment>
<gene>
    <name evidence="2" type="ORF">BCR37DRAFT_413889</name>
</gene>
<reference evidence="2 3" key="1">
    <citation type="submission" date="2016-07" db="EMBL/GenBank/DDBJ databases">
        <title>Pervasive Adenine N6-methylation of Active Genes in Fungi.</title>
        <authorList>
            <consortium name="DOE Joint Genome Institute"/>
            <person name="Mondo S.J."/>
            <person name="Dannebaum R.O."/>
            <person name="Kuo R.C."/>
            <person name="Labutti K."/>
            <person name="Haridas S."/>
            <person name="Kuo A."/>
            <person name="Salamov A."/>
            <person name="Ahrendt S.R."/>
            <person name="Lipzen A."/>
            <person name="Sullivan W."/>
            <person name="Andreopoulos W.B."/>
            <person name="Clum A."/>
            <person name="Lindquist E."/>
            <person name="Daum C."/>
            <person name="Ramamoorthy G.K."/>
            <person name="Gryganskyi A."/>
            <person name="Culley D."/>
            <person name="Magnuson J.K."/>
            <person name="James T.Y."/>
            <person name="O'Malley M.A."/>
            <person name="Stajich J.E."/>
            <person name="Spatafora J.W."/>
            <person name="Visel A."/>
            <person name="Grigoriev I.V."/>
        </authorList>
    </citation>
    <scope>NUCLEOTIDE SEQUENCE [LARGE SCALE GENOMIC DNA]</scope>
    <source>
        <strain evidence="2 3">12-1054</strain>
    </source>
</reference>
<sequence length="139" mass="14739">MTTMMATATPPASDTESDTKIEIPGCPTGPVEVNDTSRVLQIVKTVEELRATVATLRAKVGQLQSAQKSPETPTHSTTKAPQRTVTATKAPQQTKRAWASTASPAARRPENSVANNEAQPQAPQRPWLPAIQNSSGILG</sequence>
<protein>
    <submittedName>
        <fullName evidence="2">Uncharacterized protein</fullName>
    </submittedName>
</protein>
<proteinExistence type="predicted"/>
<dbReference type="Proteomes" id="UP000193685">
    <property type="component" value="Unassembled WGS sequence"/>
</dbReference>
<accession>A0A1Y2FCQ0</accession>
<feature type="compositionally biased region" description="Low complexity" evidence="1">
    <location>
        <begin position="1"/>
        <end position="12"/>
    </location>
</feature>
<evidence type="ECO:0000313" key="3">
    <source>
        <dbReference type="Proteomes" id="UP000193685"/>
    </source>
</evidence>
<evidence type="ECO:0000313" key="2">
    <source>
        <dbReference type="EMBL" id="ORY81397.1"/>
    </source>
</evidence>
<dbReference type="EMBL" id="MCFI01000011">
    <property type="protein sequence ID" value="ORY81397.1"/>
    <property type="molecule type" value="Genomic_DNA"/>
</dbReference>
<feature type="compositionally biased region" description="Polar residues" evidence="1">
    <location>
        <begin position="112"/>
        <end position="122"/>
    </location>
</feature>
<feature type="compositionally biased region" description="Polar residues" evidence="1">
    <location>
        <begin position="62"/>
        <end position="103"/>
    </location>
</feature>
<keyword evidence="3" id="KW-1185">Reference proteome</keyword>
<evidence type="ECO:0000256" key="1">
    <source>
        <dbReference type="SAM" id="MobiDB-lite"/>
    </source>
</evidence>
<dbReference type="GeneID" id="63788853"/>
<feature type="region of interest" description="Disordered" evidence="1">
    <location>
        <begin position="1"/>
        <end position="33"/>
    </location>
</feature>
<organism evidence="2 3">
    <name type="scientific">Protomyces lactucae-debilis</name>
    <dbReference type="NCBI Taxonomy" id="2754530"/>
    <lineage>
        <taxon>Eukaryota</taxon>
        <taxon>Fungi</taxon>
        <taxon>Dikarya</taxon>
        <taxon>Ascomycota</taxon>
        <taxon>Taphrinomycotina</taxon>
        <taxon>Taphrinomycetes</taxon>
        <taxon>Taphrinales</taxon>
        <taxon>Protomycetaceae</taxon>
        <taxon>Protomyces</taxon>
    </lineage>
</organism>
<feature type="region of interest" description="Disordered" evidence="1">
    <location>
        <begin position="60"/>
        <end position="139"/>
    </location>
</feature>
<dbReference type="AlphaFoldDB" id="A0A1Y2FCQ0"/>